<reference evidence="1 2" key="1">
    <citation type="submission" date="2013-03" db="EMBL/GenBank/DDBJ databases">
        <authorList>
            <person name="Linke B."/>
        </authorList>
    </citation>
    <scope>NUCLEOTIDE SEQUENCE [LARGE SCALE GENOMIC DNA]</scope>
    <source>
        <strain evidence="1 2">B13</strain>
    </source>
</reference>
<keyword evidence="2" id="KW-1185">Reference proteome</keyword>
<dbReference type="KEGG" id="pkc:PKB_2022"/>
<dbReference type="AlphaFoldDB" id="A0A024HFG1"/>
<evidence type="ECO:0008006" key="3">
    <source>
        <dbReference type="Google" id="ProtNLM"/>
    </source>
</evidence>
<dbReference type="Pfam" id="PF06980">
    <property type="entry name" value="DUF1302"/>
    <property type="match status" value="1"/>
</dbReference>
<name>A0A024HFG1_PSEKB</name>
<reference evidence="1 2" key="2">
    <citation type="submission" date="2014-05" db="EMBL/GenBank/DDBJ databases">
        <title>Genome sequence of the 3-chlorobenzoate degrading bacterium Pseudomonas knackmussii B13 shows multiple evidence for horizontal gene transfer.</title>
        <authorList>
            <person name="Miyazaki R."/>
            <person name="Bertelli C."/>
            <person name="Falquet L."/>
            <person name="Robinson-Rechavi M."/>
            <person name="Gharib W."/>
            <person name="Roy S."/>
            <person name="Van der Meer J.R."/>
        </authorList>
    </citation>
    <scope>NUCLEOTIDE SEQUENCE [LARGE SCALE GENOMIC DNA]</scope>
    <source>
        <strain evidence="1 2">B13</strain>
    </source>
</reference>
<dbReference type="RefSeq" id="WP_052355226.1">
    <property type="nucleotide sequence ID" value="NZ_HG322950.1"/>
</dbReference>
<proteinExistence type="predicted"/>
<dbReference type="EMBL" id="HG322950">
    <property type="protein sequence ID" value="CDF83369.1"/>
    <property type="molecule type" value="Genomic_DNA"/>
</dbReference>
<dbReference type="eggNOG" id="COG3203">
    <property type="taxonomic scope" value="Bacteria"/>
</dbReference>
<protein>
    <recommendedName>
        <fullName evidence="3">Glycine betaine transmethylase</fullName>
    </recommendedName>
</protein>
<dbReference type="STRING" id="1301098.PKB_2022"/>
<evidence type="ECO:0000313" key="1">
    <source>
        <dbReference type="EMBL" id="CDF83369.1"/>
    </source>
</evidence>
<gene>
    <name evidence="1" type="ORF">PKB_2022</name>
</gene>
<evidence type="ECO:0000313" key="2">
    <source>
        <dbReference type="Proteomes" id="UP000025241"/>
    </source>
</evidence>
<organism evidence="1 2">
    <name type="scientific">Pseudomonas knackmussii (strain DSM 6978 / CCUG 54928 / LMG 23759 / B13)</name>
    <dbReference type="NCBI Taxonomy" id="1301098"/>
    <lineage>
        <taxon>Bacteria</taxon>
        <taxon>Pseudomonadati</taxon>
        <taxon>Pseudomonadota</taxon>
        <taxon>Gammaproteobacteria</taxon>
        <taxon>Pseudomonadales</taxon>
        <taxon>Pseudomonadaceae</taxon>
        <taxon>Pseudomonas</taxon>
    </lineage>
</organism>
<sequence length="657" mass="71829">MSIHLCIERGWGNPLRWAPRRAGALVGLLPLLVAGSAHAIEFSLADQQVTGSLDSTLSYGAMWRVQSRDSSNITDINADDGNRNFDTGLVSEVYKLTSDLSAKYENYGLFMRGTAYYDTQIMDKRNDYLDTTDGVERPSQSFPQDDHFTEDTRHIAGRKAELLDAYLSGSWDVANHPLTGRVGRQVLNWGESTFYRGGINTINPVDASRFHLPGSELKEVLVPMEALSFNLGLTDNLSMESYYQWKWKETRLDPVGTYFSDTDLFADGGNTAYTTETNPLIKQLLAGYPTVASLGLLGNGPHGPNAYLNPTTGTFKVANIGKDIEARDSGQYGVAFRYVAEQLNSTEFGLYFVNYHAKEPQVAVDLRNYQGVNVAALNSLLGPLGLGDAVPGLATLDMASNAEARRDYVEDIRMYGFSFNTTLGDASLAGEVAYRPNMPISISATDDLLGDLLTQGVLGQTNLYDGSVAAAQACAPVAGKELCRGSVFENYERAETYNASLTGIYNFGPHMTFDSVIGVAEVAGEFIRGSSLKYTAWDGSVRRFVGAQDKAYVNGNGDDVQISRDSYGYTLLLSGSWNDVFAGVKLSPYAVFQDDFQGNSDRTGNFIEGRKAYTLGADASYLNSFQVGLQYTDFYGAGDNNSMRDRDNVSITAKYSF</sequence>
<dbReference type="OrthoDB" id="7000272at2"/>
<dbReference type="PATRIC" id="fig|1301098.3.peg.2010"/>
<dbReference type="Proteomes" id="UP000025241">
    <property type="component" value="Chromosome I"/>
</dbReference>
<dbReference type="HOGENOM" id="CLU_016532_0_0_6"/>
<accession>A0A024HFG1</accession>
<dbReference type="InterPro" id="IPR010727">
    <property type="entry name" value="DUF1302"/>
</dbReference>